<keyword evidence="5 7" id="KW-0472">Membrane</keyword>
<evidence type="ECO:0000259" key="9">
    <source>
        <dbReference type="PROSITE" id="PS51225"/>
    </source>
</evidence>
<dbReference type="PANTHER" id="PTHR10306">
    <property type="entry name" value="SYNAPTOPHYSIN"/>
    <property type="match status" value="1"/>
</dbReference>
<evidence type="ECO:0000256" key="6">
    <source>
        <dbReference type="ARBA" id="ARBA00023180"/>
    </source>
</evidence>
<feature type="transmembrane region" description="Helical" evidence="8">
    <location>
        <begin position="70"/>
        <end position="88"/>
    </location>
</feature>
<organism evidence="10 11">
    <name type="scientific">Coturnix japonica</name>
    <name type="common">Japanese quail</name>
    <name type="synonym">Coturnix coturnix japonica</name>
    <dbReference type="NCBI Taxonomy" id="93934"/>
    <lineage>
        <taxon>Eukaryota</taxon>
        <taxon>Metazoa</taxon>
        <taxon>Chordata</taxon>
        <taxon>Craniata</taxon>
        <taxon>Vertebrata</taxon>
        <taxon>Euteleostomi</taxon>
        <taxon>Archelosauria</taxon>
        <taxon>Archosauria</taxon>
        <taxon>Dinosauria</taxon>
        <taxon>Saurischia</taxon>
        <taxon>Theropoda</taxon>
        <taxon>Coelurosauria</taxon>
        <taxon>Aves</taxon>
        <taxon>Neognathae</taxon>
        <taxon>Galloanserae</taxon>
        <taxon>Galliformes</taxon>
        <taxon>Phasianidae</taxon>
        <taxon>Perdicinae</taxon>
        <taxon>Coturnix</taxon>
    </lineage>
</organism>
<keyword evidence="4 8" id="KW-1133">Transmembrane helix</keyword>
<feature type="transmembrane region" description="Helical" evidence="8">
    <location>
        <begin position="31"/>
        <end position="50"/>
    </location>
</feature>
<evidence type="ECO:0000313" key="11">
    <source>
        <dbReference type="Proteomes" id="UP000694412"/>
    </source>
</evidence>
<accession>A0A8C2Y5L6</accession>
<evidence type="ECO:0000256" key="8">
    <source>
        <dbReference type="SAM" id="Phobius"/>
    </source>
</evidence>
<comment type="similarity">
    <text evidence="2">Belongs to the synaptophysin/synaptobrevin family.</text>
</comment>
<keyword evidence="3 7" id="KW-0812">Transmembrane</keyword>
<evidence type="ECO:0000256" key="5">
    <source>
        <dbReference type="ARBA" id="ARBA00023136"/>
    </source>
</evidence>
<protein>
    <recommendedName>
        <fullName evidence="9">MARVEL domain-containing protein</fullName>
    </recommendedName>
</protein>
<dbReference type="GeneTree" id="ENSGT01030000234637"/>
<dbReference type="GO" id="GO:0030672">
    <property type="term" value="C:synaptic vesicle membrane"/>
    <property type="evidence" value="ECO:0007669"/>
    <property type="project" value="TreeGrafter"/>
</dbReference>
<comment type="subcellular location">
    <subcellularLocation>
        <location evidence="1">Membrane</location>
        <topology evidence="1">Multi-pass membrane protein</topology>
    </subcellularLocation>
</comment>
<dbReference type="PANTHER" id="PTHR10306:SF9">
    <property type="entry name" value="SYNAPTOPHYSIN-LIKE PROTEIN 1"/>
    <property type="match status" value="1"/>
</dbReference>
<dbReference type="AlphaFoldDB" id="A0A8C2Y5L6"/>
<reference evidence="10" key="2">
    <citation type="submission" date="2025-09" db="UniProtKB">
        <authorList>
            <consortium name="Ensembl"/>
        </authorList>
    </citation>
    <scope>IDENTIFICATION</scope>
</reference>
<proteinExistence type="inferred from homology"/>
<sequence length="141" mass="14808">LKPSPSALCGPPLPSPPPSYLRGDFSPSARFFVTVAVLAFLYSAAAIVAYLGWMTPPNPHFPPYFPPQDLAVTALLAFLWLCSSSAWGKALTDIHSSVGSPLPHCSPPNVTCVPGDVTSMRSLSVSVVRPHSFGGLYGAAL</sequence>
<reference evidence="10" key="1">
    <citation type="submission" date="2025-08" db="UniProtKB">
        <authorList>
            <consortium name="Ensembl"/>
        </authorList>
    </citation>
    <scope>IDENTIFICATION</scope>
</reference>
<dbReference type="PROSITE" id="PS51225">
    <property type="entry name" value="MARVEL"/>
    <property type="match status" value="1"/>
</dbReference>
<evidence type="ECO:0000256" key="2">
    <source>
        <dbReference type="ARBA" id="ARBA00006476"/>
    </source>
</evidence>
<keyword evidence="6" id="KW-0325">Glycoprotein</keyword>
<dbReference type="InterPro" id="IPR001285">
    <property type="entry name" value="Synaptophysin/porin"/>
</dbReference>
<dbReference type="Ensembl" id="ENSCJPT00005002714.1">
    <property type="protein sequence ID" value="ENSCJPP00005001609.1"/>
    <property type="gene ID" value="ENSCJPG00005001654.1"/>
</dbReference>
<evidence type="ECO:0000313" key="10">
    <source>
        <dbReference type="Ensembl" id="ENSCJPP00005001609.1"/>
    </source>
</evidence>
<evidence type="ECO:0000256" key="3">
    <source>
        <dbReference type="ARBA" id="ARBA00022692"/>
    </source>
</evidence>
<evidence type="ECO:0000256" key="4">
    <source>
        <dbReference type="ARBA" id="ARBA00022989"/>
    </source>
</evidence>
<dbReference type="Pfam" id="PF01284">
    <property type="entry name" value="MARVEL"/>
    <property type="match status" value="1"/>
</dbReference>
<evidence type="ECO:0000256" key="7">
    <source>
        <dbReference type="PROSITE-ProRule" id="PRU00581"/>
    </source>
</evidence>
<dbReference type="Proteomes" id="UP000694412">
    <property type="component" value="Unassembled WGS sequence"/>
</dbReference>
<keyword evidence="11" id="KW-1185">Reference proteome</keyword>
<feature type="domain" description="MARVEL" evidence="9">
    <location>
        <begin position="1"/>
        <end position="141"/>
    </location>
</feature>
<evidence type="ECO:0000256" key="1">
    <source>
        <dbReference type="ARBA" id="ARBA00004141"/>
    </source>
</evidence>
<dbReference type="InterPro" id="IPR008253">
    <property type="entry name" value="Marvel"/>
</dbReference>
<name>A0A8C2Y5L6_COTJA</name>